<dbReference type="RefSeq" id="WP_064807105.1">
    <property type="nucleotide sequence ID" value="NZ_CP016023.1"/>
</dbReference>
<dbReference type="STRING" id="190721.ACS15_4296"/>
<accession>A0A192A3P4</accession>
<dbReference type="PANTHER" id="PTHR35936:SF17">
    <property type="entry name" value="ARGININE-BINDING EXTRACELLULAR PROTEIN ARTP"/>
    <property type="match status" value="1"/>
</dbReference>
<keyword evidence="3" id="KW-1185">Reference proteome</keyword>
<evidence type="ECO:0000313" key="2">
    <source>
        <dbReference type="EMBL" id="ANJ74886.1"/>
    </source>
</evidence>
<dbReference type="SMART" id="SM00062">
    <property type="entry name" value="PBPb"/>
    <property type="match status" value="1"/>
</dbReference>
<organism evidence="2 3">
    <name type="scientific">Ralstonia insidiosa</name>
    <dbReference type="NCBI Taxonomy" id="190721"/>
    <lineage>
        <taxon>Bacteria</taxon>
        <taxon>Pseudomonadati</taxon>
        <taxon>Pseudomonadota</taxon>
        <taxon>Betaproteobacteria</taxon>
        <taxon>Burkholderiales</taxon>
        <taxon>Burkholderiaceae</taxon>
        <taxon>Ralstonia</taxon>
    </lineage>
</organism>
<dbReference type="InterPro" id="IPR001638">
    <property type="entry name" value="Solute-binding_3/MltF_N"/>
</dbReference>
<dbReference type="OrthoDB" id="7241844at2"/>
<sequence>MPEPAQAWRRPALAGGARVPSKRRRLLAAAAVAVAATGALAWFCVPVLIHDAPHVPERLPAPVQAWLAQHQPEPDWTALPLGPALREAQRRGELVVAVRAYARPAPPGVPTPLEPDNFDADLARTLAQHLQLRLRLIGVPADRPLPGDAPVDLVMAGAGAAPAAWQPVPTAYTGGQGALVVLRNTAYRTTDDLHGRGVCVPQGSLYAAALVARYGAVPQAYPSAIRAIWAFLSGDCQALADDERVLERLVRLPEWRFYRTLEQGVAPDNGQAQIALRSPDPVSAAYLDQAVRFWKTSGALAQAREQRAGDIVFEVAQLQDGLVCHN</sequence>
<dbReference type="PANTHER" id="PTHR35936">
    <property type="entry name" value="MEMBRANE-BOUND LYTIC MUREIN TRANSGLYCOSYLASE F"/>
    <property type="match status" value="1"/>
</dbReference>
<reference evidence="3" key="1">
    <citation type="submission" date="2016-06" db="EMBL/GenBank/DDBJ databases">
        <authorList>
            <person name="Xu Y."/>
            <person name="Nagy A."/>
            <person name="Yan X."/>
            <person name="Kim S.W."/>
            <person name="Haley B."/>
            <person name="Liu N.T."/>
            <person name="Nou X."/>
        </authorList>
    </citation>
    <scope>NUCLEOTIDE SEQUENCE [LARGE SCALE GENOMIC DNA]</scope>
    <source>
        <strain evidence="3">ATCC 49129</strain>
    </source>
</reference>
<gene>
    <name evidence="2" type="ORF">A9Y76_20255</name>
</gene>
<proteinExistence type="predicted"/>
<dbReference type="Gene3D" id="3.40.190.10">
    <property type="entry name" value="Periplasmic binding protein-like II"/>
    <property type="match status" value="2"/>
</dbReference>
<dbReference type="Proteomes" id="UP000078572">
    <property type="component" value="Chromosome 2"/>
</dbReference>
<evidence type="ECO:0000313" key="3">
    <source>
        <dbReference type="Proteomes" id="UP000078572"/>
    </source>
</evidence>
<dbReference type="GeneID" id="61528370"/>
<dbReference type="EMBL" id="CP016023">
    <property type="protein sequence ID" value="ANJ74886.1"/>
    <property type="molecule type" value="Genomic_DNA"/>
</dbReference>
<evidence type="ECO:0000256" key="1">
    <source>
        <dbReference type="ARBA" id="ARBA00022729"/>
    </source>
</evidence>
<dbReference type="SUPFAM" id="SSF53850">
    <property type="entry name" value="Periplasmic binding protein-like II"/>
    <property type="match status" value="1"/>
</dbReference>
<keyword evidence="1" id="KW-0732">Signal</keyword>
<dbReference type="AlphaFoldDB" id="A0A192A3P4"/>
<name>A0A192A3P4_9RALS</name>
<protein>
    <submittedName>
        <fullName evidence="2">Uncharacterized protein</fullName>
    </submittedName>
</protein>